<reference evidence="2 3" key="1">
    <citation type="journal article" date="2018" name="ACS Chem. Biol.">
        <title>Ketoreductase domain dysfunction expands chemodiversity: malyngamide biosynthesis in the cyanobacterium Okeania hirsuta.</title>
        <authorList>
            <person name="Moss N.A."/>
            <person name="Leao T."/>
            <person name="Rankin M."/>
            <person name="McCullough T.M."/>
            <person name="Qu P."/>
            <person name="Korobeynikov A."/>
            <person name="Smith J.L."/>
            <person name="Gerwick L."/>
            <person name="Gerwick W.H."/>
        </authorList>
    </citation>
    <scope>NUCLEOTIDE SEQUENCE [LARGE SCALE GENOMIC DNA]</scope>
    <source>
        <strain evidence="2 3">PAB10Feb10-1</strain>
    </source>
</reference>
<keyword evidence="3" id="KW-1185">Reference proteome</keyword>
<comment type="caution">
    <text evidence="2">The sequence shown here is derived from an EMBL/GenBank/DDBJ whole genome shotgun (WGS) entry which is preliminary data.</text>
</comment>
<dbReference type="Pfam" id="PF00561">
    <property type="entry name" value="Abhydrolase_1"/>
    <property type="match status" value="1"/>
</dbReference>
<dbReference type="InterPro" id="IPR050266">
    <property type="entry name" value="AB_hydrolase_sf"/>
</dbReference>
<keyword evidence="2" id="KW-0378">Hydrolase</keyword>
<evidence type="ECO:0000259" key="1">
    <source>
        <dbReference type="Pfam" id="PF00561"/>
    </source>
</evidence>
<dbReference type="EMBL" id="RCBY01000183">
    <property type="protein sequence ID" value="RQH30140.1"/>
    <property type="molecule type" value="Genomic_DNA"/>
</dbReference>
<dbReference type="PANTHER" id="PTHR43798:SF33">
    <property type="entry name" value="HYDROLASE, PUTATIVE (AFU_ORTHOLOGUE AFUA_2G14860)-RELATED"/>
    <property type="match status" value="1"/>
</dbReference>
<gene>
    <name evidence="2" type="ORF">D5R40_24215</name>
</gene>
<dbReference type="SUPFAM" id="SSF53474">
    <property type="entry name" value="alpha/beta-Hydrolases"/>
    <property type="match status" value="1"/>
</dbReference>
<dbReference type="InterPro" id="IPR029058">
    <property type="entry name" value="AB_hydrolase_fold"/>
</dbReference>
<dbReference type="Proteomes" id="UP000269154">
    <property type="component" value="Unassembled WGS sequence"/>
</dbReference>
<dbReference type="InterPro" id="IPR000073">
    <property type="entry name" value="AB_hydrolase_1"/>
</dbReference>
<protein>
    <submittedName>
        <fullName evidence="2">Alpha/beta hydrolase</fullName>
    </submittedName>
</protein>
<evidence type="ECO:0000313" key="2">
    <source>
        <dbReference type="EMBL" id="RQH30140.1"/>
    </source>
</evidence>
<accession>A0A3N6P637</accession>
<dbReference type="RefSeq" id="WP_124146862.1">
    <property type="nucleotide sequence ID" value="NZ_CAWOKI010000204.1"/>
</dbReference>
<dbReference type="GO" id="GO:0016787">
    <property type="term" value="F:hydrolase activity"/>
    <property type="evidence" value="ECO:0007669"/>
    <property type="project" value="UniProtKB-KW"/>
</dbReference>
<dbReference type="PANTHER" id="PTHR43798">
    <property type="entry name" value="MONOACYLGLYCEROL LIPASE"/>
    <property type="match status" value="1"/>
</dbReference>
<feature type="domain" description="AB hydrolase-1" evidence="1">
    <location>
        <begin position="31"/>
        <end position="134"/>
    </location>
</feature>
<name>A0A3N6P637_9CYAN</name>
<sequence>MVYTRKTLNLPDIQLSYLEWQSEESQEKKQPLLLLHGLADVALVWSSLGEYLADKYHIVAPDMRGHGESGKPESGYTFEKTITDLEALMEHLNWSDAHILGHSWTGKLACIWARQNSEIFKSMILIDPIFIGKMPGLIKVTFPILYRTLETLKGMGPFDSFAEAEAQAKKLGKYAGWSEFQQMVFQESMEEKADGKWGSKFVIPARDEIFEEVMQVSGLTEYIDVPTLFIQPEKGVNRSELQIKPYRKYLRNLKMEKVPGNHWAFLVDPEKFNQTIGHFLEFFEI</sequence>
<dbReference type="Gene3D" id="3.40.50.1820">
    <property type="entry name" value="alpha/beta hydrolase"/>
    <property type="match status" value="1"/>
</dbReference>
<proteinExistence type="predicted"/>
<dbReference type="OrthoDB" id="9775557at2"/>
<dbReference type="AlphaFoldDB" id="A0A3N6P637"/>
<evidence type="ECO:0000313" key="3">
    <source>
        <dbReference type="Proteomes" id="UP000269154"/>
    </source>
</evidence>
<organism evidence="2 3">
    <name type="scientific">Okeania hirsuta</name>
    <dbReference type="NCBI Taxonomy" id="1458930"/>
    <lineage>
        <taxon>Bacteria</taxon>
        <taxon>Bacillati</taxon>
        <taxon>Cyanobacteriota</taxon>
        <taxon>Cyanophyceae</taxon>
        <taxon>Oscillatoriophycideae</taxon>
        <taxon>Oscillatoriales</taxon>
        <taxon>Microcoleaceae</taxon>
        <taxon>Okeania</taxon>
    </lineage>
</organism>
<dbReference type="GO" id="GO:0016020">
    <property type="term" value="C:membrane"/>
    <property type="evidence" value="ECO:0007669"/>
    <property type="project" value="TreeGrafter"/>
</dbReference>